<reference evidence="1 2" key="1">
    <citation type="submission" date="2009-06" db="EMBL/GenBank/DDBJ databases">
        <title>The draft genome of Clostridium carboxidivorans P7.</title>
        <authorList>
            <consortium name="US DOE Joint Genome Institute (JGI-PGF)"/>
            <person name="Lucas S."/>
            <person name="Copeland A."/>
            <person name="Lapidus A."/>
            <person name="Glavina del Rio T."/>
            <person name="Tice H."/>
            <person name="Bruce D."/>
            <person name="Goodwin L."/>
            <person name="Pitluck S."/>
            <person name="Larimer F."/>
            <person name="Land M.L."/>
            <person name="Hauser L."/>
            <person name="Hemme C.L."/>
        </authorList>
    </citation>
    <scope>NUCLEOTIDE SEQUENCE [LARGE SCALE GENOMIC DNA]</scope>
    <source>
        <strain evidence="1 2">P7</strain>
    </source>
</reference>
<dbReference type="RefSeq" id="WP_007059395.1">
    <property type="nucleotide sequence ID" value="NZ_CP011803.1"/>
</dbReference>
<evidence type="ECO:0000313" key="1">
    <source>
        <dbReference type="EMBL" id="EET89071.1"/>
    </source>
</evidence>
<evidence type="ECO:0000313" key="2">
    <source>
        <dbReference type="Proteomes" id="UP000004198"/>
    </source>
</evidence>
<sequence length="72" mass="8208">MRIRYEITSKILKIEGMTCAAWIKEAFLKNQNPKLFRDLSSDPIIKNITVITAEILELTSTGNSMKMNGMNM</sequence>
<proteinExistence type="predicted"/>
<dbReference type="PATRIC" id="fig|536227.13.peg.2191"/>
<organism evidence="1 2">
    <name type="scientific">Clostridium carboxidivorans P7</name>
    <dbReference type="NCBI Taxonomy" id="536227"/>
    <lineage>
        <taxon>Bacteria</taxon>
        <taxon>Bacillati</taxon>
        <taxon>Bacillota</taxon>
        <taxon>Clostridia</taxon>
        <taxon>Eubacteriales</taxon>
        <taxon>Clostridiaceae</taxon>
        <taxon>Clostridium</taxon>
    </lineage>
</organism>
<protein>
    <submittedName>
        <fullName evidence="1">Uncharacterized protein</fullName>
    </submittedName>
</protein>
<accession>C6PNZ3</accession>
<dbReference type="EMBL" id="ACVI01000005">
    <property type="protein sequence ID" value="EET89071.1"/>
    <property type="molecule type" value="Genomic_DNA"/>
</dbReference>
<dbReference type="Proteomes" id="UP000004198">
    <property type="component" value="Unassembled WGS sequence"/>
</dbReference>
<comment type="caution">
    <text evidence="1">The sequence shown here is derived from an EMBL/GenBank/DDBJ whole genome shotgun (WGS) entry which is preliminary data.</text>
</comment>
<name>C6PNZ3_9CLOT</name>
<keyword evidence="2" id="KW-1185">Reference proteome</keyword>
<dbReference type="KEGG" id="cck:Ccar_10475"/>
<gene>
    <name evidence="1" type="ORF">CcarbDRAFT_0510</name>
</gene>
<dbReference type="AlphaFoldDB" id="C6PNZ3"/>